<dbReference type="Proteomes" id="UP000887540">
    <property type="component" value="Unplaced"/>
</dbReference>
<evidence type="ECO:0000313" key="2">
    <source>
        <dbReference type="WBParaSite" id="ACRNAN_scaffold18216.g12368.t1"/>
    </source>
</evidence>
<accession>A0A914D329</accession>
<reference evidence="2" key="1">
    <citation type="submission" date="2022-11" db="UniProtKB">
        <authorList>
            <consortium name="WormBaseParasite"/>
        </authorList>
    </citation>
    <scope>IDENTIFICATION</scope>
</reference>
<name>A0A914D329_9BILA</name>
<protein>
    <submittedName>
        <fullName evidence="2">Uncharacterized protein</fullName>
    </submittedName>
</protein>
<evidence type="ECO:0000313" key="1">
    <source>
        <dbReference type="Proteomes" id="UP000887540"/>
    </source>
</evidence>
<dbReference type="WBParaSite" id="ACRNAN_scaffold18216.g12368.t1">
    <property type="protein sequence ID" value="ACRNAN_scaffold18216.g12368.t1"/>
    <property type="gene ID" value="ACRNAN_scaffold18216.g12368"/>
</dbReference>
<organism evidence="1 2">
    <name type="scientific">Acrobeloides nanus</name>
    <dbReference type="NCBI Taxonomy" id="290746"/>
    <lineage>
        <taxon>Eukaryota</taxon>
        <taxon>Metazoa</taxon>
        <taxon>Ecdysozoa</taxon>
        <taxon>Nematoda</taxon>
        <taxon>Chromadorea</taxon>
        <taxon>Rhabditida</taxon>
        <taxon>Tylenchina</taxon>
        <taxon>Cephalobomorpha</taxon>
        <taxon>Cephaloboidea</taxon>
        <taxon>Cephalobidae</taxon>
        <taxon>Acrobeloides</taxon>
    </lineage>
</organism>
<keyword evidence="1" id="KW-1185">Reference proteome</keyword>
<sequence length="44" mass="4969">MCPNASTEIDAWHNEMVAHRNNASANWTANYNKLPQSVQNVLNN</sequence>
<dbReference type="AlphaFoldDB" id="A0A914D329"/>
<proteinExistence type="predicted"/>